<evidence type="ECO:0000313" key="5">
    <source>
        <dbReference type="Proteomes" id="UP000265631"/>
    </source>
</evidence>
<keyword evidence="5" id="KW-1185">Reference proteome</keyword>
<feature type="repeat" description="ANK" evidence="3">
    <location>
        <begin position="373"/>
        <end position="405"/>
    </location>
</feature>
<dbReference type="PANTHER" id="PTHR24173">
    <property type="entry name" value="ANKYRIN REPEAT CONTAINING"/>
    <property type="match status" value="1"/>
</dbReference>
<organism evidence="4 5">
    <name type="scientific">Fusarium flagelliforme</name>
    <dbReference type="NCBI Taxonomy" id="2675880"/>
    <lineage>
        <taxon>Eukaryota</taxon>
        <taxon>Fungi</taxon>
        <taxon>Dikarya</taxon>
        <taxon>Ascomycota</taxon>
        <taxon>Pezizomycotina</taxon>
        <taxon>Sordariomycetes</taxon>
        <taxon>Hypocreomycetidae</taxon>
        <taxon>Hypocreales</taxon>
        <taxon>Nectriaceae</taxon>
        <taxon>Fusarium</taxon>
        <taxon>Fusarium incarnatum-equiseti species complex</taxon>
    </lineage>
</organism>
<dbReference type="PANTHER" id="PTHR24173:SF74">
    <property type="entry name" value="ANKYRIN REPEAT DOMAIN-CONTAINING PROTEIN 16"/>
    <property type="match status" value="1"/>
</dbReference>
<dbReference type="EMBL" id="PXXK01000025">
    <property type="protein sequence ID" value="RFN54574.1"/>
    <property type="molecule type" value="Genomic_DNA"/>
</dbReference>
<evidence type="ECO:0000313" key="4">
    <source>
        <dbReference type="EMBL" id="RFN54574.1"/>
    </source>
</evidence>
<name>A0A395N366_9HYPO</name>
<evidence type="ECO:0000256" key="1">
    <source>
        <dbReference type="ARBA" id="ARBA00022737"/>
    </source>
</evidence>
<proteinExistence type="predicted"/>
<sequence>MSGPDVAGVALTAIHICGKLATGLYTLIREARGATNEAHKTQHALVSLHTRLEKVRFLFKTTTAQDVEEELFRNSIEEILQNIKRELDDLEGKLRLDSILSSKTYIGKAWDKLAIRLDEGDIKEIQARIAMWESNLQTHFDLISLSSQLKTQSGPNNVQNNIIMMKTVFQNARNTERLYRMEVAESCTSRTIRHEGTLSSTDHGSIVGSDTEPNYLIAIERWLESIDQGPPSNQPLEQNITSCSSVIDEDFLKCLDSMSASVLEDQNHFTIGGDIQFLSPPSIIRDFSIGTPRITIPSPDSDAARIRAWCEDQGFDINSPDFGYDRINDMAPDHLKGFSPIHQAINTGNNEILKSMLSSPHYNLEVRLEARNDNATPLLLACSKRNTGALRLLLEKGALRNTTDDNGKTGLHRCQSSVSGGKDFARLLLDSTGVDSLDVNAHDQYGRTAVHIAVRMGDIEMLEYLLDKKQADANSRQADGSTPLILALKHNKINPRRHDIVFTLLDKGANVTLKNNKEETAKDIAKLTKVDGDKRVLKLLKAYKTINETVGTSRSSRAS</sequence>
<dbReference type="InterPro" id="IPR036770">
    <property type="entry name" value="Ankyrin_rpt-contain_sf"/>
</dbReference>
<protein>
    <submittedName>
        <fullName evidence="4">Uncharacterized protein</fullName>
    </submittedName>
</protein>
<dbReference type="PROSITE" id="PS50088">
    <property type="entry name" value="ANK_REPEAT"/>
    <property type="match status" value="3"/>
</dbReference>
<feature type="repeat" description="ANK" evidence="3">
    <location>
        <begin position="445"/>
        <end position="468"/>
    </location>
</feature>
<evidence type="ECO:0000256" key="3">
    <source>
        <dbReference type="PROSITE-ProRule" id="PRU00023"/>
    </source>
</evidence>
<dbReference type="AlphaFoldDB" id="A0A395N366"/>
<feature type="repeat" description="ANK" evidence="3">
    <location>
        <begin position="479"/>
        <end position="516"/>
    </location>
</feature>
<dbReference type="Gene3D" id="1.25.40.20">
    <property type="entry name" value="Ankyrin repeat-containing domain"/>
    <property type="match status" value="1"/>
</dbReference>
<dbReference type="Pfam" id="PF12796">
    <property type="entry name" value="Ank_2"/>
    <property type="match status" value="2"/>
</dbReference>
<evidence type="ECO:0000256" key="2">
    <source>
        <dbReference type="ARBA" id="ARBA00023043"/>
    </source>
</evidence>
<dbReference type="Proteomes" id="UP000265631">
    <property type="component" value="Unassembled WGS sequence"/>
</dbReference>
<reference evidence="4 5" key="1">
    <citation type="journal article" date="2018" name="PLoS Pathog.">
        <title>Evolution of structural diversity of trichothecenes, a family of toxins produced by plant pathogenic and entomopathogenic fungi.</title>
        <authorList>
            <person name="Proctor R.H."/>
            <person name="McCormick S.P."/>
            <person name="Kim H.S."/>
            <person name="Cardoza R.E."/>
            <person name="Stanley A.M."/>
            <person name="Lindo L."/>
            <person name="Kelly A."/>
            <person name="Brown D.W."/>
            <person name="Lee T."/>
            <person name="Vaughan M.M."/>
            <person name="Alexander N.J."/>
            <person name="Busman M."/>
            <person name="Gutierrez S."/>
        </authorList>
    </citation>
    <scope>NUCLEOTIDE SEQUENCE [LARGE SCALE GENOMIC DNA]</scope>
    <source>
        <strain evidence="4 5">NRRL 13405</strain>
    </source>
</reference>
<dbReference type="SMART" id="SM00248">
    <property type="entry name" value="ANK"/>
    <property type="match status" value="5"/>
</dbReference>
<keyword evidence="2 3" id="KW-0040">ANK repeat</keyword>
<accession>A0A395N366</accession>
<comment type="caution">
    <text evidence="4">The sequence shown here is derived from an EMBL/GenBank/DDBJ whole genome shotgun (WGS) entry which is preliminary data.</text>
</comment>
<dbReference type="OrthoDB" id="539213at2759"/>
<dbReference type="PROSITE" id="PS50297">
    <property type="entry name" value="ANK_REP_REGION"/>
    <property type="match status" value="3"/>
</dbReference>
<gene>
    <name evidence="4" type="ORF">FIE12Z_1167</name>
</gene>
<dbReference type="SUPFAM" id="SSF48403">
    <property type="entry name" value="Ankyrin repeat"/>
    <property type="match status" value="1"/>
</dbReference>
<dbReference type="InterPro" id="IPR002110">
    <property type="entry name" value="Ankyrin_rpt"/>
</dbReference>
<keyword evidence="1" id="KW-0677">Repeat</keyword>